<feature type="domain" description="Bromo" evidence="26">
    <location>
        <begin position="1272"/>
        <end position="1340"/>
    </location>
</feature>
<dbReference type="InterPro" id="IPR028942">
    <property type="entry name" value="WHIM1_dom"/>
</dbReference>
<dbReference type="InterPro" id="IPR001965">
    <property type="entry name" value="Znf_PHD"/>
</dbReference>
<dbReference type="GO" id="GO:0042393">
    <property type="term" value="F:histone binding"/>
    <property type="evidence" value="ECO:0007669"/>
    <property type="project" value="TreeGrafter"/>
</dbReference>
<evidence type="ECO:0000313" key="31">
    <source>
        <dbReference type="Proteomes" id="UP000030746"/>
    </source>
</evidence>
<feature type="region of interest" description="Disordered" evidence="25">
    <location>
        <begin position="148"/>
        <end position="172"/>
    </location>
</feature>
<keyword evidence="8 23" id="KW-0863">Zinc-finger</keyword>
<evidence type="ECO:0000256" key="13">
    <source>
        <dbReference type="ARBA" id="ARBA00023054"/>
    </source>
</evidence>
<dbReference type="Pfam" id="PF00439">
    <property type="entry name" value="Bromodomain"/>
    <property type="match status" value="1"/>
</dbReference>
<dbReference type="HOGENOM" id="CLU_004410_0_0_1"/>
<evidence type="ECO:0000259" key="27">
    <source>
        <dbReference type="PROSITE" id="PS50016"/>
    </source>
</evidence>
<dbReference type="InterPro" id="IPR018501">
    <property type="entry name" value="DDT_dom"/>
</dbReference>
<dbReference type="Proteomes" id="UP000030746">
    <property type="component" value="Unassembled WGS sequence"/>
</dbReference>
<dbReference type="SUPFAM" id="SSF47370">
    <property type="entry name" value="Bromodomain"/>
    <property type="match status" value="1"/>
</dbReference>
<evidence type="ECO:0000256" key="11">
    <source>
        <dbReference type="ARBA" id="ARBA00022840"/>
    </source>
</evidence>
<keyword evidence="13" id="KW-0175">Coiled coil</keyword>
<dbReference type="SUPFAM" id="SSF57903">
    <property type="entry name" value="FYVE/PHD zinc finger"/>
    <property type="match status" value="2"/>
</dbReference>
<keyword evidence="17 24" id="KW-0539">Nucleus</keyword>
<evidence type="ECO:0000256" key="4">
    <source>
        <dbReference type="ARBA" id="ARBA00022679"/>
    </source>
</evidence>
<dbReference type="InterPro" id="IPR013083">
    <property type="entry name" value="Znf_RING/FYVE/PHD"/>
</dbReference>
<reference evidence="30 31" key="1">
    <citation type="journal article" date="2013" name="Nature">
        <title>Insights into bilaterian evolution from three spiralian genomes.</title>
        <authorList>
            <person name="Simakov O."/>
            <person name="Marletaz F."/>
            <person name="Cho S.J."/>
            <person name="Edsinger-Gonzales E."/>
            <person name="Havlak P."/>
            <person name="Hellsten U."/>
            <person name="Kuo D.H."/>
            <person name="Larsson T."/>
            <person name="Lv J."/>
            <person name="Arendt D."/>
            <person name="Savage R."/>
            <person name="Osoegawa K."/>
            <person name="de Jong P."/>
            <person name="Grimwood J."/>
            <person name="Chapman J.A."/>
            <person name="Shapiro H."/>
            <person name="Aerts A."/>
            <person name="Otillar R.P."/>
            <person name="Terry A.Y."/>
            <person name="Boore J.L."/>
            <person name="Grigoriev I.V."/>
            <person name="Lindberg D.R."/>
            <person name="Seaver E.C."/>
            <person name="Weisblat D.A."/>
            <person name="Putnam N.H."/>
            <person name="Rokhsar D.S."/>
        </authorList>
    </citation>
    <scope>NUCLEOTIDE SEQUENCE [LARGE SCALE GENOMIC DNA]</scope>
</reference>
<feature type="domain" description="DDT" evidence="28">
    <location>
        <begin position="509"/>
        <end position="573"/>
    </location>
</feature>
<dbReference type="Pfam" id="PF15613">
    <property type="entry name" value="WSD"/>
    <property type="match status" value="1"/>
</dbReference>
<evidence type="ECO:0000256" key="20">
    <source>
        <dbReference type="ARBA" id="ARBA00069894"/>
    </source>
</evidence>
<dbReference type="GO" id="GO:0006974">
    <property type="term" value="P:DNA damage response"/>
    <property type="evidence" value="ECO:0007669"/>
    <property type="project" value="UniProtKB-KW"/>
</dbReference>
<protein>
    <recommendedName>
        <fullName evidence="20">Tyrosine-protein kinase BAZ1B</fullName>
        <ecNumber evidence="3">2.7.10.2</ecNumber>
    </recommendedName>
    <alternativeName>
        <fullName evidence="21">Bromodomain adjacent to zinc finger domain protein 1B</fullName>
    </alternativeName>
</protein>
<keyword evidence="6" id="KW-0547">Nucleotide-binding</keyword>
<evidence type="ECO:0000256" key="18">
    <source>
        <dbReference type="ARBA" id="ARBA00051245"/>
    </source>
</evidence>
<feature type="region of interest" description="Disordered" evidence="25">
    <location>
        <begin position="829"/>
        <end position="870"/>
    </location>
</feature>
<dbReference type="GO" id="GO:0140801">
    <property type="term" value="F:histone H2AXY142 kinase activity"/>
    <property type="evidence" value="ECO:0007669"/>
    <property type="project" value="InterPro"/>
</dbReference>
<evidence type="ECO:0000256" key="23">
    <source>
        <dbReference type="PROSITE-ProRule" id="PRU00146"/>
    </source>
</evidence>
<feature type="domain" description="PHD-type" evidence="27">
    <location>
        <begin position="1083"/>
        <end position="1133"/>
    </location>
</feature>
<feature type="compositionally biased region" description="Polar residues" evidence="25">
    <location>
        <begin position="148"/>
        <end position="157"/>
    </location>
</feature>
<keyword evidence="31" id="KW-1185">Reference proteome</keyword>
<dbReference type="Gene3D" id="1.20.920.10">
    <property type="entry name" value="Bromodomain-like"/>
    <property type="match status" value="1"/>
</dbReference>
<keyword evidence="16" id="KW-0804">Transcription</keyword>
<evidence type="ECO:0000256" key="7">
    <source>
        <dbReference type="ARBA" id="ARBA00022763"/>
    </source>
</evidence>
<feature type="region of interest" description="Disordered" evidence="25">
    <location>
        <begin position="690"/>
        <end position="767"/>
    </location>
</feature>
<name>V4AVF4_LOTGI</name>
<dbReference type="Gene3D" id="3.30.40.10">
    <property type="entry name" value="Zinc/RING finger domain, C3HC4 (zinc finger)"/>
    <property type="match status" value="2"/>
</dbReference>
<dbReference type="PANTHER" id="PTHR46802:SF1">
    <property type="entry name" value="TYROSINE-PROTEIN KINASE BAZ1B"/>
    <property type="match status" value="1"/>
</dbReference>
<dbReference type="PROSITE" id="PS00633">
    <property type="entry name" value="BROMODOMAIN_1"/>
    <property type="match status" value="1"/>
</dbReference>
<dbReference type="InterPro" id="IPR001487">
    <property type="entry name" value="Bromodomain"/>
</dbReference>
<evidence type="ECO:0000256" key="2">
    <source>
        <dbReference type="ARBA" id="ARBA00004123"/>
    </source>
</evidence>
<keyword evidence="7" id="KW-0227">DNA damage</keyword>
<evidence type="ECO:0000256" key="22">
    <source>
        <dbReference type="PROSITE-ProRule" id="PRU00035"/>
    </source>
</evidence>
<dbReference type="InterPro" id="IPR047256">
    <property type="entry name" value="BAZ1B_PHD"/>
</dbReference>
<dbReference type="PROSITE" id="PS50016">
    <property type="entry name" value="ZF_PHD_2"/>
    <property type="match status" value="2"/>
</dbReference>
<evidence type="ECO:0000256" key="25">
    <source>
        <dbReference type="SAM" id="MobiDB-lite"/>
    </source>
</evidence>
<evidence type="ECO:0000256" key="16">
    <source>
        <dbReference type="ARBA" id="ARBA00023163"/>
    </source>
</evidence>
<proteinExistence type="inferred from homology"/>
<evidence type="ECO:0000256" key="3">
    <source>
        <dbReference type="ARBA" id="ARBA00011903"/>
    </source>
</evidence>
<evidence type="ECO:0000256" key="19">
    <source>
        <dbReference type="ARBA" id="ARBA00061696"/>
    </source>
</evidence>
<evidence type="ECO:0000259" key="28">
    <source>
        <dbReference type="PROSITE" id="PS50827"/>
    </source>
</evidence>
<dbReference type="InterPro" id="IPR036427">
    <property type="entry name" value="Bromodomain-like_sf"/>
</dbReference>
<evidence type="ECO:0000259" key="29">
    <source>
        <dbReference type="PROSITE" id="PS51136"/>
    </source>
</evidence>
<dbReference type="CDD" id="cd15628">
    <property type="entry name" value="PHD_BAZ1B"/>
    <property type="match status" value="1"/>
</dbReference>
<feature type="region of interest" description="Disordered" evidence="25">
    <location>
        <begin position="302"/>
        <end position="392"/>
    </location>
</feature>
<evidence type="ECO:0000256" key="21">
    <source>
        <dbReference type="ARBA" id="ARBA00076449"/>
    </source>
</evidence>
<gene>
    <name evidence="30" type="ORF">LOTGIDRAFT_228371</name>
</gene>
<keyword evidence="10" id="KW-0862">Zinc</keyword>
<dbReference type="RefSeq" id="XP_009051661.1">
    <property type="nucleotide sequence ID" value="XM_009053413.1"/>
</dbReference>
<dbReference type="Pfam" id="PF00628">
    <property type="entry name" value="PHD"/>
    <property type="match status" value="2"/>
</dbReference>
<dbReference type="PRINTS" id="PR00503">
    <property type="entry name" value="BROMODOMAIN"/>
</dbReference>
<evidence type="ECO:0000256" key="14">
    <source>
        <dbReference type="ARBA" id="ARBA00023117"/>
    </source>
</evidence>
<evidence type="ECO:0000256" key="9">
    <source>
        <dbReference type="ARBA" id="ARBA00022777"/>
    </source>
</evidence>
<evidence type="ECO:0000313" key="30">
    <source>
        <dbReference type="EMBL" id="ESO97816.1"/>
    </source>
</evidence>
<keyword evidence="4" id="KW-0808">Transferase</keyword>
<feature type="domain" description="PHD-type" evidence="27">
    <location>
        <begin position="1161"/>
        <end position="1208"/>
    </location>
</feature>
<evidence type="ECO:0000259" key="26">
    <source>
        <dbReference type="PROSITE" id="PS50014"/>
    </source>
</evidence>
<dbReference type="CTD" id="20247635"/>
<dbReference type="SMART" id="SM00297">
    <property type="entry name" value="BROMO"/>
    <property type="match status" value="1"/>
</dbReference>
<dbReference type="GO" id="GO:0090535">
    <property type="term" value="C:WICH complex"/>
    <property type="evidence" value="ECO:0007669"/>
    <property type="project" value="InterPro"/>
</dbReference>
<dbReference type="GO" id="GO:0008270">
    <property type="term" value="F:zinc ion binding"/>
    <property type="evidence" value="ECO:0007669"/>
    <property type="project" value="UniProtKB-KW"/>
</dbReference>
<dbReference type="OrthoDB" id="784962at2759"/>
<dbReference type="GO" id="GO:0005524">
    <property type="term" value="F:ATP binding"/>
    <property type="evidence" value="ECO:0007669"/>
    <property type="project" value="UniProtKB-KW"/>
</dbReference>
<dbReference type="PROSITE" id="PS51136">
    <property type="entry name" value="WAC"/>
    <property type="match status" value="1"/>
</dbReference>
<dbReference type="InterPro" id="IPR047174">
    <property type="entry name" value="BAZ1B"/>
</dbReference>
<dbReference type="SMART" id="SM00249">
    <property type="entry name" value="PHD"/>
    <property type="match status" value="2"/>
</dbReference>
<accession>V4AVF4</accession>
<dbReference type="InterPro" id="IPR019786">
    <property type="entry name" value="Zinc_finger_PHD-type_CS"/>
</dbReference>
<feature type="compositionally biased region" description="Basic and acidic residues" evidence="25">
    <location>
        <begin position="690"/>
        <end position="712"/>
    </location>
</feature>
<dbReference type="PANTHER" id="PTHR46802">
    <property type="entry name" value="TYROSINE-PROTEIN KINASE BAZ1B"/>
    <property type="match status" value="1"/>
</dbReference>
<organism evidence="30 31">
    <name type="scientific">Lottia gigantea</name>
    <name type="common">Giant owl limpet</name>
    <dbReference type="NCBI Taxonomy" id="225164"/>
    <lineage>
        <taxon>Eukaryota</taxon>
        <taxon>Metazoa</taxon>
        <taxon>Spiralia</taxon>
        <taxon>Lophotrochozoa</taxon>
        <taxon>Mollusca</taxon>
        <taxon>Gastropoda</taxon>
        <taxon>Patellogastropoda</taxon>
        <taxon>Lottioidea</taxon>
        <taxon>Lottiidae</taxon>
        <taxon>Lottia</taxon>
    </lineage>
</organism>
<feature type="compositionally biased region" description="Basic and acidic residues" evidence="25">
    <location>
        <begin position="158"/>
        <end position="170"/>
    </location>
</feature>
<evidence type="ECO:0000256" key="10">
    <source>
        <dbReference type="ARBA" id="ARBA00022833"/>
    </source>
</evidence>
<dbReference type="InterPro" id="IPR019787">
    <property type="entry name" value="Znf_PHD-finger"/>
</dbReference>
<feature type="compositionally biased region" description="Basic and acidic residues" evidence="25">
    <location>
        <begin position="745"/>
        <end position="767"/>
    </location>
</feature>
<dbReference type="EC" id="2.7.10.2" evidence="3"/>
<dbReference type="EMBL" id="KB201304">
    <property type="protein sequence ID" value="ESO97816.1"/>
    <property type="molecule type" value="Genomic_DNA"/>
</dbReference>
<feature type="domain" description="WAC" evidence="29">
    <location>
        <begin position="22"/>
        <end position="131"/>
    </location>
</feature>
<dbReference type="SMART" id="SM00571">
    <property type="entry name" value="DDT"/>
    <property type="match status" value="1"/>
</dbReference>
<comment type="subcellular location">
    <subcellularLocation>
        <location evidence="2 24">Nucleus</location>
    </subcellularLocation>
</comment>
<dbReference type="GO" id="GO:0004715">
    <property type="term" value="F:non-membrane spanning protein tyrosine kinase activity"/>
    <property type="evidence" value="ECO:0007669"/>
    <property type="project" value="UniProtKB-EC"/>
</dbReference>
<dbReference type="InterPro" id="IPR013136">
    <property type="entry name" value="WSTF_Acf1_Cbp146"/>
</dbReference>
<dbReference type="PROSITE" id="PS50827">
    <property type="entry name" value="DDT"/>
    <property type="match status" value="1"/>
</dbReference>
<dbReference type="InterPro" id="IPR011011">
    <property type="entry name" value="Znf_FYVE_PHD"/>
</dbReference>
<dbReference type="Pfam" id="PF15612">
    <property type="entry name" value="WHIM1"/>
    <property type="match status" value="1"/>
</dbReference>
<keyword evidence="5" id="KW-0479">Metal-binding</keyword>
<dbReference type="InterPro" id="IPR018359">
    <property type="entry name" value="Bromodomain_CS"/>
</dbReference>
<evidence type="ECO:0000256" key="17">
    <source>
        <dbReference type="ARBA" id="ARBA00023242"/>
    </source>
</evidence>
<sequence>MPLLGKKIYSPSKPPKDILPNEKVFTIPFTGERFRSKSEYDKRCSLYREKIWTCQCTGHVNLSYEEAHKSEKAGHKTIKDQFDECFERPTLEVVHHATVSLDNLVDQAWTKIQQVLLVGENVALKVKAAGRTIKGTIVSVDNCGMDVNPTSNCSSPSSDKENNNSKDQPKKWQAPKLLPYKYSMRLEGEEKVINAIPASDLARCGRPPSKDLIRLFIRAHTVRAGQSATSPWVVDDKMVHKYKLPKKFTDFLLSPAKMTRITPQMVEEISKKRKMEVEVVESSSDEDEIVLSEVIRKSIGKSDASANNDSDSDVPLVKLKSKNNSNGSDSEDEPLSKLGSGKKSPKKKSPTKSKDSKKKDVKKKKLKQMTLFEIANKKGSKSSNKNSPRKLFASTVNVTPPIVRQMVKAHKANKEHAFQELLKKAVQMLNSTQRNNLPSQIKEEFMKKYEIFREKKLLAKMTPEEKDNYFKRKRKLREQESKKKFEDQQLKQTPLPQPKLVSCPESIPNEVFGDVAMVTEFISCFKGLLMPNDEYPIYSDALMKALCNGVVGYSYLNRVLDILLQTLLQDRIAEGYEELKTKLNNIAINSYTASELVRLCLRSNDSGQELDDENDDEEEDFVDVPQNIIEKLEDKEFYQLEPTDKLAILKGLCLRIMGSYSVQEYMEGKQTQANKLMKQKWVGQKELNEQLKQQDEEEDKDKPKDDADKVDSDAPATPAESIKAENEDDIISSVRNRRVSAAKSAAEKAKKEKQRRKEFEKSMIEQKKQRQLKTMQEAIEAARQVLRFVPIGFDRHHNRYWMFSKTTPGLYIEKGWFTQDYNHCVKLEGDNTDEDDKPIAKLCTPTKQNGTASPKKSPRKSPKKACNNDPSIPHYSQNLWYEYDTSKDLDELISSLHRQGIRESELKKEIKKRYDDISKAIYRSRRSNLELRESNGDSETLQGIRKELLDLEVRLRSGGLGGVPDFKTFEKKVETSSELKDFGALLLEVEGHVLEKFIKYFMKNKQQLGPTPSANTVKQDNSDDDYDDDEVVIIETDGTKRPITHKHRQRWRDAVENCATFSRFHVLMGMLEYCVNWDKSVEAAKCKICRKKGNDDRLLLCDDCNLAFHMYCLRPALTDVPEGEWFCAACVHKRKPIQFYPARGKSEFEVIEEEKPIIIHELTCTICGGDEDLINCSECPMSYHTFCHEPQFRYPPRGNWQCMKCKGSKKRRRGPVYYSDDDEDYVHYPKPKRKRGPYKKKVVIEADDSPPRTSRRAPSELSICEDILNELVKNKDSWPFAEAVNKRAVPDYHTIIKHPMDFRTMKNKFLLYSSAQEFVDDLALVFRNSALYNKEDSDIYQCMLNMEKHARKLVSSRLPNHIYSRDVVANGYNDHGNSSKRSRRR</sequence>
<comment type="catalytic activity">
    <reaction evidence="18">
        <text>L-tyrosyl-[protein] + ATP = O-phospho-L-tyrosyl-[protein] + ADP + H(+)</text>
        <dbReference type="Rhea" id="RHEA:10596"/>
        <dbReference type="Rhea" id="RHEA-COMP:10136"/>
        <dbReference type="Rhea" id="RHEA-COMP:20101"/>
        <dbReference type="ChEBI" id="CHEBI:15378"/>
        <dbReference type="ChEBI" id="CHEBI:30616"/>
        <dbReference type="ChEBI" id="CHEBI:46858"/>
        <dbReference type="ChEBI" id="CHEBI:61978"/>
        <dbReference type="ChEBI" id="CHEBI:456216"/>
        <dbReference type="EC" id="2.7.10.2"/>
    </reaction>
</comment>
<dbReference type="Pfam" id="PF10537">
    <property type="entry name" value="WAC_Acf1_DNA_bd"/>
    <property type="match status" value="1"/>
</dbReference>
<evidence type="ECO:0000256" key="1">
    <source>
        <dbReference type="ARBA" id="ARBA00001936"/>
    </source>
</evidence>
<dbReference type="FunFam" id="3.30.40.10:FF:000131">
    <property type="entry name" value="tyrosine-protein kinase BAZ1B isoform X1"/>
    <property type="match status" value="1"/>
</dbReference>
<evidence type="ECO:0000256" key="6">
    <source>
        <dbReference type="ARBA" id="ARBA00022741"/>
    </source>
</evidence>
<dbReference type="OMA" id="KVCRRKV"/>
<keyword evidence="15" id="KW-0829">Tyrosine-protein kinase</keyword>
<dbReference type="KEGG" id="lgi:LOTGIDRAFT_228371"/>
<evidence type="ECO:0000256" key="15">
    <source>
        <dbReference type="ARBA" id="ARBA00023137"/>
    </source>
</evidence>
<keyword evidence="12" id="KW-0805">Transcription regulation</keyword>
<dbReference type="InterPro" id="IPR028941">
    <property type="entry name" value="WHIM2_dom"/>
</dbReference>
<evidence type="ECO:0000256" key="12">
    <source>
        <dbReference type="ARBA" id="ARBA00023015"/>
    </source>
</evidence>
<dbReference type="PROSITE" id="PS50014">
    <property type="entry name" value="BROMODOMAIN_2"/>
    <property type="match status" value="1"/>
</dbReference>
<evidence type="ECO:0000256" key="5">
    <source>
        <dbReference type="ARBA" id="ARBA00022723"/>
    </source>
</evidence>
<keyword evidence="14 22" id="KW-0103">Bromodomain</keyword>
<dbReference type="PROSITE" id="PS01359">
    <property type="entry name" value="ZF_PHD_1"/>
    <property type="match status" value="1"/>
</dbReference>
<evidence type="ECO:0000256" key="8">
    <source>
        <dbReference type="ARBA" id="ARBA00022771"/>
    </source>
</evidence>
<dbReference type="STRING" id="225164.V4AVF4"/>
<evidence type="ECO:0000256" key="24">
    <source>
        <dbReference type="PROSITE-ProRule" id="PRU00475"/>
    </source>
</evidence>
<keyword evidence="9" id="KW-0418">Kinase</keyword>
<dbReference type="GeneID" id="20247635"/>
<comment type="similarity">
    <text evidence="19">Belongs to the WAL family. BAZ1B subfamily.</text>
</comment>
<comment type="cofactor">
    <cofactor evidence="1">
        <name>Mn(2+)</name>
        <dbReference type="ChEBI" id="CHEBI:29035"/>
    </cofactor>
</comment>
<keyword evidence="11" id="KW-0067">ATP-binding</keyword>